<dbReference type="InterPro" id="IPR013189">
    <property type="entry name" value="Glyco_hydro_32_C"/>
</dbReference>
<reference evidence="8 9" key="1">
    <citation type="submission" date="2016-10" db="EMBL/GenBank/DDBJ databases">
        <authorList>
            <person name="de Groot N.N."/>
        </authorList>
    </citation>
    <scope>NUCLEOTIDE SEQUENCE [LARGE SCALE GENOMIC DNA]</scope>
    <source>
        <strain evidence="8 9">CGMCC 4.2023</strain>
    </source>
</reference>
<dbReference type="GO" id="GO:0005737">
    <property type="term" value="C:cytoplasm"/>
    <property type="evidence" value="ECO:0007669"/>
    <property type="project" value="TreeGrafter"/>
</dbReference>
<dbReference type="PANTHER" id="PTHR42800:SF1">
    <property type="entry name" value="EXOINULINASE INUD (AFU_ORTHOLOGUE AFUA_5G00480)"/>
    <property type="match status" value="1"/>
</dbReference>
<dbReference type="SUPFAM" id="SSF49899">
    <property type="entry name" value="Concanavalin A-like lectins/glucanases"/>
    <property type="match status" value="1"/>
</dbReference>
<evidence type="ECO:0000256" key="2">
    <source>
        <dbReference type="ARBA" id="ARBA00022801"/>
    </source>
</evidence>
<keyword evidence="9" id="KW-1185">Reference proteome</keyword>
<feature type="domain" description="Glycosyl hydrolase family 32 C-terminal" evidence="7">
    <location>
        <begin position="591"/>
        <end position="639"/>
    </location>
</feature>
<dbReference type="InterPro" id="IPR013148">
    <property type="entry name" value="Glyco_hydro_32_N"/>
</dbReference>
<proteinExistence type="inferred from homology"/>
<evidence type="ECO:0000313" key="8">
    <source>
        <dbReference type="EMBL" id="SEF54983.1"/>
    </source>
</evidence>
<dbReference type="SUPFAM" id="SSF75005">
    <property type="entry name" value="Arabinanase/levansucrase/invertase"/>
    <property type="match status" value="1"/>
</dbReference>
<dbReference type="EMBL" id="FNVU01000001">
    <property type="protein sequence ID" value="SEF54983.1"/>
    <property type="molecule type" value="Genomic_DNA"/>
</dbReference>
<dbReference type="GO" id="GO:0004575">
    <property type="term" value="F:sucrose alpha-glucosidase activity"/>
    <property type="evidence" value="ECO:0007669"/>
    <property type="project" value="TreeGrafter"/>
</dbReference>
<sequence>MKRRDYLKLGATVTSGALLPTVVGGQASADDGTASGGSAPHPPAAGHHDHAARPDLVVADFENRDWAGWTVTGSAFGSGPIHGAAQLASMDVEGYFGDGVASSEGAGDGPTGSLTSPPFTIQRDYLAYGIGGGDYERVTCLNLLVDGTTVRSATGRTTDTLQQGSWDVSAWTGRSARIEIVDTSAGDDWGHVIVDRVVQTDVPLKPPETTQPLYQETWRPQVHFTARQWTMDRLNPGQRQEGWLNDLNGLIYYEGEWHLFAQRWNKCWIHAISKDLVHWTEQQPAFWEEHLGSGVQSGGCVIDYHNTSGLGSASNPAMVALWSRNDNASQCITYSLDRGRTWSFYAGNPVLTEPERDPMVFWYAPDGHWVMMLYGSGTYKILTSPDLLHWTDTGNSVPDSFECPDFFQLPLDGDTSRMKWVLIRGNGKYSVGSFDGKQFAEETPQFLSDSGTNFYATKTWANTETGDGRRIQAAWMRGGAYPEMPFNQQVTFPCELTLRSTANGPRVFRRPVAELALLHGTTSRLGRISLSPGGSKLVDTASDAARYTFGGVSVAAGATLTLTVRGVPVTVTSQAIACGGDPQPTAGPVTAIDVLVDRTSVEVFANDGEVSLSRCYLPSNGTTTLTAGGGEVVIGSATVRPLTSIWPA</sequence>
<dbReference type="GO" id="GO:0005987">
    <property type="term" value="P:sucrose catabolic process"/>
    <property type="evidence" value="ECO:0007669"/>
    <property type="project" value="TreeGrafter"/>
</dbReference>
<dbReference type="Gene3D" id="2.60.120.560">
    <property type="entry name" value="Exo-inulinase, domain 1"/>
    <property type="match status" value="1"/>
</dbReference>
<dbReference type="InterPro" id="IPR023296">
    <property type="entry name" value="Glyco_hydro_beta-prop_sf"/>
</dbReference>
<evidence type="ECO:0000259" key="7">
    <source>
        <dbReference type="Pfam" id="PF08244"/>
    </source>
</evidence>
<feature type="region of interest" description="Disordered" evidence="5">
    <location>
        <begin position="27"/>
        <end position="49"/>
    </location>
</feature>
<feature type="domain" description="Glycosyl hydrolase family 32 N-terminal" evidence="6">
    <location>
        <begin position="240"/>
        <end position="500"/>
    </location>
</feature>
<dbReference type="AlphaFoldDB" id="A0A1H5SWL9"/>
<organism evidence="8 9">
    <name type="scientific">Actinacidiphila yanglinensis</name>
    <dbReference type="NCBI Taxonomy" id="310779"/>
    <lineage>
        <taxon>Bacteria</taxon>
        <taxon>Bacillati</taxon>
        <taxon>Actinomycetota</taxon>
        <taxon>Actinomycetes</taxon>
        <taxon>Kitasatosporales</taxon>
        <taxon>Streptomycetaceae</taxon>
        <taxon>Actinacidiphila</taxon>
    </lineage>
</organism>
<evidence type="ECO:0000256" key="1">
    <source>
        <dbReference type="ARBA" id="ARBA00009902"/>
    </source>
</evidence>
<keyword evidence="2 4" id="KW-0378">Hydrolase</keyword>
<dbReference type="SMART" id="SM00640">
    <property type="entry name" value="Glyco_32"/>
    <property type="match status" value="1"/>
</dbReference>
<dbReference type="PANTHER" id="PTHR42800">
    <property type="entry name" value="EXOINULINASE INUD (AFU_ORTHOLOGUE AFUA_5G00480)"/>
    <property type="match status" value="1"/>
</dbReference>
<keyword evidence="3 4" id="KW-0326">Glycosidase</keyword>
<name>A0A1H5SWL9_9ACTN</name>
<evidence type="ECO:0000313" key="9">
    <source>
        <dbReference type="Proteomes" id="UP000236754"/>
    </source>
</evidence>
<dbReference type="Pfam" id="PF08244">
    <property type="entry name" value="Glyco_hydro_32C"/>
    <property type="match status" value="1"/>
</dbReference>
<dbReference type="OrthoDB" id="9776657at2"/>
<dbReference type="InterPro" id="IPR001362">
    <property type="entry name" value="Glyco_hydro_32"/>
</dbReference>
<dbReference type="CDD" id="cd18622">
    <property type="entry name" value="GH32_Inu-like"/>
    <property type="match status" value="1"/>
</dbReference>
<dbReference type="Pfam" id="PF00251">
    <property type="entry name" value="Glyco_hydro_32N"/>
    <property type="match status" value="1"/>
</dbReference>
<comment type="similarity">
    <text evidence="1 4">Belongs to the glycosyl hydrolase 32 family.</text>
</comment>
<dbReference type="Gene3D" id="2.115.10.20">
    <property type="entry name" value="Glycosyl hydrolase domain, family 43"/>
    <property type="match status" value="1"/>
</dbReference>
<dbReference type="Proteomes" id="UP000236754">
    <property type="component" value="Unassembled WGS sequence"/>
</dbReference>
<dbReference type="RefSeq" id="WP_160144963.1">
    <property type="nucleotide sequence ID" value="NZ_FNVU01000001.1"/>
</dbReference>
<evidence type="ECO:0000256" key="4">
    <source>
        <dbReference type="RuleBase" id="RU362110"/>
    </source>
</evidence>
<evidence type="ECO:0000259" key="6">
    <source>
        <dbReference type="Pfam" id="PF00251"/>
    </source>
</evidence>
<accession>A0A1H5SWL9</accession>
<evidence type="ECO:0000256" key="3">
    <source>
        <dbReference type="ARBA" id="ARBA00023295"/>
    </source>
</evidence>
<gene>
    <name evidence="8" type="ORF">SAMN05216223_101305</name>
</gene>
<dbReference type="InterPro" id="IPR013320">
    <property type="entry name" value="ConA-like_dom_sf"/>
</dbReference>
<protein>
    <submittedName>
        <fullName evidence="8">Sucrose-6-phosphate hydrolase SacC, GH32 family</fullName>
    </submittedName>
</protein>
<evidence type="ECO:0000256" key="5">
    <source>
        <dbReference type="SAM" id="MobiDB-lite"/>
    </source>
</evidence>